<feature type="compositionally biased region" description="Polar residues" evidence="1">
    <location>
        <begin position="447"/>
        <end position="481"/>
    </location>
</feature>
<name>A0A8J3AHY4_9BIFI</name>
<organism evidence="2 3">
    <name type="scientific">Galliscardovia ingluviei</name>
    <dbReference type="NCBI Taxonomy" id="1769422"/>
    <lineage>
        <taxon>Bacteria</taxon>
        <taxon>Bacillati</taxon>
        <taxon>Actinomycetota</taxon>
        <taxon>Actinomycetes</taxon>
        <taxon>Bifidobacteriales</taxon>
        <taxon>Bifidobacteriaceae</taxon>
        <taxon>Galliscardovia</taxon>
    </lineage>
</organism>
<accession>A0A8J3AHY4</accession>
<proteinExistence type="predicted"/>
<comment type="caution">
    <text evidence="2">The sequence shown here is derived from an EMBL/GenBank/DDBJ whole genome shotgun (WGS) entry which is preliminary data.</text>
</comment>
<dbReference type="Pfam" id="PF10103">
    <property type="entry name" value="Zincin_2"/>
    <property type="match status" value="1"/>
</dbReference>
<dbReference type="PANTHER" id="PTHR39420">
    <property type="match status" value="1"/>
</dbReference>
<gene>
    <name evidence="2" type="ORF">GCM10007377_07210</name>
</gene>
<reference evidence="2" key="1">
    <citation type="journal article" date="2014" name="Int. J. Syst. Evol. Microbiol.">
        <title>Complete genome sequence of Corynebacterium casei LMG S-19264T (=DSM 44701T), isolated from a smear-ripened cheese.</title>
        <authorList>
            <consortium name="US DOE Joint Genome Institute (JGI-PGF)"/>
            <person name="Walter F."/>
            <person name="Albersmeier A."/>
            <person name="Kalinowski J."/>
            <person name="Ruckert C."/>
        </authorList>
    </citation>
    <scope>NUCLEOTIDE SEQUENCE</scope>
    <source>
        <strain evidence="2">CCM 8606</strain>
    </source>
</reference>
<dbReference type="GO" id="GO:0016787">
    <property type="term" value="F:hydrolase activity"/>
    <property type="evidence" value="ECO:0007669"/>
    <property type="project" value="UniProtKB-KW"/>
</dbReference>
<feature type="region of interest" description="Disordered" evidence="1">
    <location>
        <begin position="500"/>
        <end position="557"/>
    </location>
</feature>
<evidence type="ECO:0000313" key="2">
    <source>
        <dbReference type="EMBL" id="GGI13688.1"/>
    </source>
</evidence>
<evidence type="ECO:0000256" key="1">
    <source>
        <dbReference type="SAM" id="MobiDB-lite"/>
    </source>
</evidence>
<dbReference type="NCBIfam" id="TIGR03624">
    <property type="entry name" value="putative hydrolase"/>
    <property type="match status" value="1"/>
</dbReference>
<dbReference type="PANTHER" id="PTHR39420:SF2">
    <property type="entry name" value="HYDROLASE"/>
    <property type="match status" value="1"/>
</dbReference>
<dbReference type="Gene3D" id="1.20.150.30">
    <property type="entry name" value="Zincin-like metallopeptidase, N-terminal domain"/>
    <property type="match status" value="1"/>
</dbReference>
<dbReference type="AlphaFoldDB" id="A0A8J3AHY4"/>
<feature type="compositionally biased region" description="Low complexity" evidence="1">
    <location>
        <begin position="430"/>
        <end position="446"/>
    </location>
</feature>
<dbReference type="SUPFAM" id="SSF55486">
    <property type="entry name" value="Metalloproteases ('zincins'), catalytic domain"/>
    <property type="match status" value="1"/>
</dbReference>
<dbReference type="InterPro" id="IPR018766">
    <property type="entry name" value="Zinicin_2"/>
</dbReference>
<reference evidence="2" key="2">
    <citation type="submission" date="2020-09" db="EMBL/GenBank/DDBJ databases">
        <authorList>
            <person name="Sun Q."/>
            <person name="Sedlacek I."/>
        </authorList>
    </citation>
    <scope>NUCLEOTIDE SEQUENCE</scope>
    <source>
        <strain evidence="2">CCM 8606</strain>
    </source>
</reference>
<dbReference type="RefSeq" id="WP_188355012.1">
    <property type="nucleotide sequence ID" value="NZ_BMDH01000001.1"/>
</dbReference>
<keyword evidence="3" id="KW-1185">Reference proteome</keyword>
<feature type="region of interest" description="Disordered" evidence="1">
    <location>
        <begin position="427"/>
        <end position="484"/>
    </location>
</feature>
<protein>
    <submittedName>
        <fullName evidence="2">Hydrolase</fullName>
    </submittedName>
</protein>
<feature type="compositionally biased region" description="Acidic residues" evidence="1">
    <location>
        <begin position="500"/>
        <end position="512"/>
    </location>
</feature>
<dbReference type="Proteomes" id="UP000619536">
    <property type="component" value="Unassembled WGS sequence"/>
</dbReference>
<dbReference type="EMBL" id="BMDH01000001">
    <property type="protein sequence ID" value="GGI13688.1"/>
    <property type="molecule type" value="Genomic_DNA"/>
</dbReference>
<feature type="compositionally biased region" description="Acidic residues" evidence="1">
    <location>
        <begin position="538"/>
        <end position="551"/>
    </location>
</feature>
<keyword evidence="2" id="KW-0378">Hydrolase</keyword>
<evidence type="ECO:0000313" key="3">
    <source>
        <dbReference type="Proteomes" id="UP000619536"/>
    </source>
</evidence>
<sequence length="557" mass="60246">MDDSELHEWFIQSFGPSQGEIAYAQFQELPEQIKDQILQQGVEGLPKPSQVQSMAQALGAGGLNTMDEVRETLQKGPINVGMATSLALSAIRESGAQRTVSASDGQLVRQAMTEANLWLDSATDIDPVQGEIALLTRAAWAEQTLPAWCRFANPVASSTSDALSTLITQSFGDGIEGDIAGMYAGPVQIPIPDDLKDPKVLMKLLGNTAFGMQMGTAAGSLSSEVRGSFDQGIQLLQDAPGGLIVQNCIEYAHKLDIDVHEVLDFLALREIAHARLFAHVPWLMPRFEALIGKFARGIEIDLDAMREQLRDATTMDPEQLAGAVNMTNVAPSNTPEQIEARAALENLLALVEGWVDVVVWRAAMAYLPHLDQLREMMRRERAVGGPAERTFETLIGLEMRPKRSREAAQLWEQLTVQEGVSARDAHWNHPDLLPVLPTDTGTDTTTQADTNLAQHGDTSNNAQPTDAQAVSQESVQPSSMDSIDGIDWDAELSKLLADDALTDDNPADDSSVESDSHVDDSASDTATDTETDAHTDTDDSTDSSSDADGDTSENKTE</sequence>
<dbReference type="InterPro" id="IPR042271">
    <property type="entry name" value="Zinicin_2_N"/>
</dbReference>